<evidence type="ECO:0000313" key="1">
    <source>
        <dbReference type="EMBL" id="PKY59386.1"/>
    </source>
</evidence>
<name>A0A2I1HKI2_9GLOM</name>
<organism evidence="1 2">
    <name type="scientific">Rhizophagus irregularis</name>
    <dbReference type="NCBI Taxonomy" id="588596"/>
    <lineage>
        <taxon>Eukaryota</taxon>
        <taxon>Fungi</taxon>
        <taxon>Fungi incertae sedis</taxon>
        <taxon>Mucoromycota</taxon>
        <taxon>Glomeromycotina</taxon>
        <taxon>Glomeromycetes</taxon>
        <taxon>Glomerales</taxon>
        <taxon>Glomeraceae</taxon>
        <taxon>Rhizophagus</taxon>
    </lineage>
</organism>
<dbReference type="AlphaFoldDB" id="A0A2I1HKI2"/>
<evidence type="ECO:0000313" key="2">
    <source>
        <dbReference type="Proteomes" id="UP000234323"/>
    </source>
</evidence>
<dbReference type="EMBL" id="LLXI01003532">
    <property type="protein sequence ID" value="PKY59386.1"/>
    <property type="molecule type" value="Genomic_DNA"/>
</dbReference>
<proteinExistence type="predicted"/>
<dbReference type="VEuPathDB" id="FungiDB:RhiirFUN_008200"/>
<reference evidence="1 2" key="1">
    <citation type="submission" date="2015-10" db="EMBL/GenBank/DDBJ databases">
        <title>Genome analyses suggest a sexual origin of heterokaryosis in a supposedly ancient asexual fungus.</title>
        <authorList>
            <person name="Ropars J."/>
            <person name="Sedzielewska K."/>
            <person name="Noel J."/>
            <person name="Charron P."/>
            <person name="Farinelli L."/>
            <person name="Marton T."/>
            <person name="Kruger M."/>
            <person name="Pelin A."/>
            <person name="Brachmann A."/>
            <person name="Corradi N."/>
        </authorList>
    </citation>
    <scope>NUCLEOTIDE SEQUENCE [LARGE SCALE GENOMIC DNA]</scope>
    <source>
        <strain evidence="1 2">A4</strain>
    </source>
</reference>
<comment type="caution">
    <text evidence="1">The sequence shown here is derived from an EMBL/GenBank/DDBJ whole genome shotgun (WGS) entry which is preliminary data.</text>
</comment>
<dbReference type="Proteomes" id="UP000234323">
    <property type="component" value="Unassembled WGS sequence"/>
</dbReference>
<protein>
    <submittedName>
        <fullName evidence="1">Uncharacterized protein</fullName>
    </submittedName>
</protein>
<accession>A0A2I1HKI2</accession>
<sequence length="125" mass="14265">MLYVSSSSKKSRTHFGSSRYLPTRSTALRAIKWLKSENFDPEKQLKELITKLTTSADSLPRKEYRAIILYSMTGRPITFTSTVEMDIMNLGFAHIKNIQQFSSIIDEPLVIQATLKAVRMTFGSR</sequence>
<gene>
    <name evidence="1" type="ORF">RhiirA4_482100</name>
</gene>
<keyword evidence="2" id="KW-1185">Reference proteome</keyword>